<comment type="caution">
    <text evidence="2">The sequence shown here is derived from an EMBL/GenBank/DDBJ whole genome shotgun (WGS) entry which is preliminary data.</text>
</comment>
<gene>
    <name evidence="2" type="ORF">E4O86_12680</name>
</gene>
<feature type="transmembrane region" description="Helical" evidence="1">
    <location>
        <begin position="85"/>
        <end position="104"/>
    </location>
</feature>
<keyword evidence="1" id="KW-1133">Transmembrane helix</keyword>
<dbReference type="Proteomes" id="UP000773614">
    <property type="component" value="Unassembled WGS sequence"/>
</dbReference>
<evidence type="ECO:0000313" key="3">
    <source>
        <dbReference type="Proteomes" id="UP000773614"/>
    </source>
</evidence>
<reference evidence="2" key="1">
    <citation type="submission" date="2019-03" db="EMBL/GenBank/DDBJ databases">
        <title>Afifella sp. nov., isolated from activated sludge.</title>
        <authorList>
            <person name="Li Q."/>
            <person name="Liu Y."/>
        </authorList>
    </citation>
    <scope>NUCLEOTIDE SEQUENCE</scope>
    <source>
        <strain evidence="2">L72</strain>
    </source>
</reference>
<evidence type="ECO:0000256" key="1">
    <source>
        <dbReference type="SAM" id="Phobius"/>
    </source>
</evidence>
<evidence type="ECO:0000313" key="2">
    <source>
        <dbReference type="EMBL" id="MYZ48566.1"/>
    </source>
</evidence>
<dbReference type="EMBL" id="SPKJ01000041">
    <property type="protein sequence ID" value="MYZ48566.1"/>
    <property type="molecule type" value="Genomic_DNA"/>
</dbReference>
<accession>A0A964T4W9</accession>
<proteinExistence type="predicted"/>
<name>A0A964T4W9_9HYPH</name>
<sequence>MTDANINAPARPVAAVGHGFPVLVFVALVGGAAPYLLRVASQLVTAQLEGGAPNIPAFGFWLGIGIFAVLGLVTSIATAEQSAKAYFVAAMAAPGLIAGALLGINEAKVPVGTRSAETSAAIPGTTLGLHIFGAALAQPLNGSATAGAAPPSIAAADGGSQIEVKVDIENASAVAGASELKILAAGAQGTGVQATCPAFAGANCSIWVPGETKSVTFELGGRSTEIQLPPEASQIGVSIEANPSVSQQLWWALGGRLRGEVSGLKAEAITGATN</sequence>
<protein>
    <submittedName>
        <fullName evidence="2">Uncharacterized protein</fullName>
    </submittedName>
</protein>
<keyword evidence="1" id="KW-0472">Membrane</keyword>
<feature type="transmembrane region" description="Helical" evidence="1">
    <location>
        <begin position="58"/>
        <end position="79"/>
    </location>
</feature>
<dbReference type="AlphaFoldDB" id="A0A964T4W9"/>
<keyword evidence="3" id="KW-1185">Reference proteome</keyword>
<feature type="transmembrane region" description="Helical" evidence="1">
    <location>
        <begin position="20"/>
        <end position="37"/>
    </location>
</feature>
<keyword evidence="1" id="KW-0812">Transmembrane</keyword>
<organism evidence="2 3">
    <name type="scientific">Propylenella binzhouense</name>
    <dbReference type="NCBI Taxonomy" id="2555902"/>
    <lineage>
        <taxon>Bacteria</taxon>
        <taxon>Pseudomonadati</taxon>
        <taxon>Pseudomonadota</taxon>
        <taxon>Alphaproteobacteria</taxon>
        <taxon>Hyphomicrobiales</taxon>
        <taxon>Propylenellaceae</taxon>
        <taxon>Propylenella</taxon>
    </lineage>
</organism>
<dbReference type="RefSeq" id="WP_161140913.1">
    <property type="nucleotide sequence ID" value="NZ_SPKJ01000041.1"/>
</dbReference>